<evidence type="ECO:0000256" key="3">
    <source>
        <dbReference type="ARBA" id="ARBA00022737"/>
    </source>
</evidence>
<feature type="transmembrane region" description="Helical" evidence="7">
    <location>
        <begin position="97"/>
        <end position="122"/>
    </location>
</feature>
<accession>A0MF71</accession>
<dbReference type="GO" id="GO:0016020">
    <property type="term" value="C:membrane"/>
    <property type="evidence" value="ECO:0007669"/>
    <property type="project" value="UniProtKB-SubCell"/>
</dbReference>
<dbReference type="PANTHER" id="PTHR24186:SF37">
    <property type="entry name" value="PGG DOMAIN-CONTAINING PROTEIN"/>
    <property type="match status" value="1"/>
</dbReference>
<organism evidence="9">
    <name type="scientific">Arabidopsis thaliana</name>
    <name type="common">Mouse-ear cress</name>
    <dbReference type="NCBI Taxonomy" id="3702"/>
    <lineage>
        <taxon>Eukaryota</taxon>
        <taxon>Viridiplantae</taxon>
        <taxon>Streptophyta</taxon>
        <taxon>Embryophyta</taxon>
        <taxon>Tracheophyta</taxon>
        <taxon>Spermatophyta</taxon>
        <taxon>Magnoliopsida</taxon>
        <taxon>eudicotyledons</taxon>
        <taxon>Gunneridae</taxon>
        <taxon>Pentapetalae</taxon>
        <taxon>rosids</taxon>
        <taxon>malvids</taxon>
        <taxon>Brassicales</taxon>
        <taxon>Brassicaceae</taxon>
        <taxon>Camelineae</taxon>
        <taxon>Arabidopsis</taxon>
    </lineage>
</organism>
<dbReference type="AlphaFoldDB" id="A0MF71"/>
<sequence>MEVNTRLTREEHPFQDSSAWFLRYLDHQGDWLEKTRGNLVVAATVIAAMSFGVMVNPPGGVWQSEDCSSKGQTTFQTRTCEGKLGTSILEHNPSKRIFYLGMVISNLVSFSASMGIIFLVIIGFRFRNRLIMTIMVMFMVVAVLCISAAFFFAAGLVQHEDDFIEKILQIYLGFWVLLPVLVILIQLVRFLWWVIRFICCGCGRRPRSTPRLLPLALPPVRG</sequence>
<dbReference type="Pfam" id="PF13962">
    <property type="entry name" value="PGG"/>
    <property type="match status" value="1"/>
</dbReference>
<evidence type="ECO:0000256" key="6">
    <source>
        <dbReference type="ARBA" id="ARBA00023136"/>
    </source>
</evidence>
<keyword evidence="3" id="KW-0677">Repeat</keyword>
<evidence type="ECO:0000256" key="2">
    <source>
        <dbReference type="ARBA" id="ARBA00022692"/>
    </source>
</evidence>
<protein>
    <recommendedName>
        <fullName evidence="8">PGG domain-containing protein</fullName>
    </recommendedName>
</protein>
<dbReference type="ExpressionAtlas" id="A0MF71">
    <property type="expression patterns" value="baseline"/>
</dbReference>
<reference evidence="9" key="1">
    <citation type="submission" date="2006-05" db="EMBL/GenBank/DDBJ databases">
        <title>Simultaneous high-throughput recombinational cloning of open reading frames in closed and open configurations.</title>
        <authorList>
            <person name="Underwood B.A."/>
            <person name="Vanderhaeghen R."/>
            <person name="Whitford R."/>
            <person name="Town C.D."/>
            <person name="Hilson P."/>
        </authorList>
    </citation>
    <scope>NUCLEOTIDE SEQUENCE</scope>
</reference>
<dbReference type="InterPro" id="IPR026961">
    <property type="entry name" value="PGG_dom"/>
</dbReference>
<dbReference type="EMBL" id="DQ653197">
    <property type="protein sequence ID" value="ABK28631.1"/>
    <property type="molecule type" value="mRNA"/>
</dbReference>
<keyword evidence="2 7" id="KW-0812">Transmembrane</keyword>
<feature type="domain" description="PGG" evidence="8">
    <location>
        <begin position="30"/>
        <end position="154"/>
    </location>
</feature>
<evidence type="ECO:0000256" key="1">
    <source>
        <dbReference type="ARBA" id="ARBA00004141"/>
    </source>
</evidence>
<feature type="transmembrane region" description="Helical" evidence="7">
    <location>
        <begin position="170"/>
        <end position="195"/>
    </location>
</feature>
<proteinExistence type="evidence at transcript level"/>
<feature type="transmembrane region" description="Helical" evidence="7">
    <location>
        <begin position="37"/>
        <end position="55"/>
    </location>
</feature>
<evidence type="ECO:0000313" key="9">
    <source>
        <dbReference type="EMBL" id="ABK28631.1"/>
    </source>
</evidence>
<dbReference type="PANTHER" id="PTHR24186">
    <property type="entry name" value="PROTEIN PHOSPHATASE 1 REGULATORY SUBUNIT"/>
    <property type="match status" value="1"/>
</dbReference>
<evidence type="ECO:0000256" key="4">
    <source>
        <dbReference type="ARBA" id="ARBA00022989"/>
    </source>
</evidence>
<evidence type="ECO:0000256" key="7">
    <source>
        <dbReference type="SAM" id="Phobius"/>
    </source>
</evidence>
<comment type="subcellular location">
    <subcellularLocation>
        <location evidence="1">Membrane</location>
        <topology evidence="1">Multi-pass membrane protein</topology>
    </subcellularLocation>
</comment>
<feature type="transmembrane region" description="Helical" evidence="7">
    <location>
        <begin position="134"/>
        <end position="158"/>
    </location>
</feature>
<feature type="non-terminal residue" evidence="9">
    <location>
        <position position="222"/>
    </location>
</feature>
<evidence type="ECO:0000259" key="8">
    <source>
        <dbReference type="Pfam" id="PF13962"/>
    </source>
</evidence>
<keyword evidence="5" id="KW-0040">ANK repeat</keyword>
<evidence type="ECO:0000256" key="5">
    <source>
        <dbReference type="ARBA" id="ARBA00023043"/>
    </source>
</evidence>
<keyword evidence="4 7" id="KW-1133">Transmembrane helix</keyword>
<keyword evidence="6 7" id="KW-0472">Membrane</keyword>
<name>A0MF71_ARATH</name>